<organism evidence="2">
    <name type="scientific">Mycobacterium leprae</name>
    <dbReference type="NCBI Taxonomy" id="1769"/>
    <lineage>
        <taxon>Bacteria</taxon>
        <taxon>Bacillati</taxon>
        <taxon>Actinomycetota</taxon>
        <taxon>Actinomycetes</taxon>
        <taxon>Mycobacteriales</taxon>
        <taxon>Mycobacteriaceae</taxon>
        <taxon>Mycobacterium</taxon>
    </lineage>
</organism>
<reference evidence="2" key="2">
    <citation type="submission" date="1994-03" db="EMBL/GenBank/DDBJ databases">
        <authorList>
            <person name="Robison K."/>
        </authorList>
    </citation>
    <scope>NUCLEOTIDE SEQUENCE</scope>
</reference>
<reference evidence="2" key="1">
    <citation type="submission" date="1994-01" db="EMBL/GenBank/DDBJ databases">
        <authorList>
            <person name="Smith D.R."/>
        </authorList>
    </citation>
    <scope>NUCLEOTIDE SEQUENCE</scope>
</reference>
<proteinExistence type="predicted"/>
<dbReference type="EMBL" id="U00022">
    <property type="protein sequence ID" value="AAA17329.1"/>
    <property type="molecule type" value="Genomic_DNA"/>
</dbReference>
<feature type="region of interest" description="Disordered" evidence="1">
    <location>
        <begin position="71"/>
        <end position="96"/>
    </location>
</feature>
<evidence type="ECO:0000256" key="1">
    <source>
        <dbReference type="SAM" id="MobiDB-lite"/>
    </source>
</evidence>
<accession>Q49906</accession>
<protein>
    <submittedName>
        <fullName evidence="2">L308_C2_194</fullName>
    </submittedName>
</protein>
<feature type="compositionally biased region" description="Polar residues" evidence="1">
    <location>
        <begin position="74"/>
        <end position="86"/>
    </location>
</feature>
<evidence type="ECO:0000313" key="2">
    <source>
        <dbReference type="EMBL" id="AAA17329.1"/>
    </source>
</evidence>
<sequence>MVVGLDSVDLLSTVVAAECAWLVAMIVLERLSLGQWVAFVLHDWCAVRLADVADVFGTSVAATLPLARKAVTAESPQTRSQPQQGDQPADGRNGQW</sequence>
<dbReference type="AlphaFoldDB" id="Q49906"/>
<dbReference type="PIR" id="S73030">
    <property type="entry name" value="S73030"/>
</dbReference>
<name>Q49906_MYCLR</name>